<feature type="coiled-coil region" evidence="1">
    <location>
        <begin position="181"/>
        <end position="209"/>
    </location>
</feature>
<proteinExistence type="predicted"/>
<dbReference type="Proteomes" id="UP000030675">
    <property type="component" value="Unassembled WGS sequence"/>
</dbReference>
<sequence length="268" mass="30930">MNLADLLRKQTKTRVGRGRPTTLHSVHESPDQYYFPDASATMVNIIDCDVILKCDHTLINNALNATVAVNGNGRDRRPLGLITDHIQSDWWEVYDKLREPLVGKFSWNGIPVNPDRDLPELQHAFHEFMGDKWDHHTRLIEMLRDLGMSIYHYTTTDPQIAEAYLDICDDVFLVSDGNKAISLKQRKKHEAEKKAAKLEEERNKSLQRKPLPVEIVYVTRNTMRGRELVREYYEVTNSASLQIPTGWSVCQTELPNDILKNIKVQRPN</sequence>
<gene>
    <name evidence="2" type="ORF">PLEI_1448</name>
</gene>
<accession>A0A0U1P5R6</accession>
<dbReference type="RefSeq" id="WP_023932314.1">
    <property type="nucleotide sequence ID" value="NZ_DF196819.1"/>
</dbReference>
<keyword evidence="1" id="KW-0175">Coiled coil</keyword>
<evidence type="ECO:0000313" key="2">
    <source>
        <dbReference type="EMBL" id="GAD29795.1"/>
    </source>
</evidence>
<dbReference type="EMBL" id="DF196819">
    <property type="protein sequence ID" value="GAD29795.1"/>
    <property type="molecule type" value="Genomic_DNA"/>
</dbReference>
<protein>
    <submittedName>
        <fullName evidence="2">Uncharacterized protein</fullName>
    </submittedName>
</protein>
<name>A0A0U1P5R6_PHOLE</name>
<evidence type="ECO:0000313" key="3">
    <source>
        <dbReference type="Proteomes" id="UP000030675"/>
    </source>
</evidence>
<evidence type="ECO:0000256" key="1">
    <source>
        <dbReference type="SAM" id="Coils"/>
    </source>
</evidence>
<dbReference type="AlphaFoldDB" id="A0A0U1P5R6"/>
<organism evidence="2 3">
    <name type="scientific">Photobacterium leiognathi lrivu.4.1</name>
    <dbReference type="NCBI Taxonomy" id="1248232"/>
    <lineage>
        <taxon>Bacteria</taxon>
        <taxon>Pseudomonadati</taxon>
        <taxon>Pseudomonadota</taxon>
        <taxon>Gammaproteobacteria</taxon>
        <taxon>Vibrionales</taxon>
        <taxon>Vibrionaceae</taxon>
        <taxon>Photobacterium</taxon>
    </lineage>
</organism>
<dbReference type="HOGENOM" id="CLU_1037674_0_0_6"/>
<reference evidence="3" key="1">
    <citation type="submission" date="2012-12" db="EMBL/GenBank/DDBJ databases">
        <title>Genome Sequence of Photobacterium leiognathi lrivu.4.1.</title>
        <authorList>
            <person name="Urbanczyk H."/>
            <person name="Ogura Y."/>
            <person name="Hayashi T."/>
            <person name="Dunlap P.V."/>
        </authorList>
    </citation>
    <scope>NUCLEOTIDE SEQUENCE [LARGE SCALE GENOMIC DNA]</scope>
    <source>
        <strain evidence="3">lrivu.4.1</strain>
    </source>
</reference>